<dbReference type="PIRSF" id="PIRSF020785">
    <property type="entry name" value="Competence_ComB"/>
    <property type="match status" value="1"/>
</dbReference>
<proteinExistence type="predicted"/>
<sequence length="171" mass="20115">MTYHLNLLPWRQKQRRQRLILFTIQCCIALVCFIVGNFVLLVFSESLTQQKILKQTNLQQITSNLQQVNHQVSELRKNYLVQEKMFLLSTKTLNILLDSITTLPLQRGELAELSWDSGLVILKGYVETQTEFEQLNQFLTSNRLFQEIKLTHFQLELQHISFQFELQLAMG</sequence>
<name>A0A379EXI8_9PAST</name>
<evidence type="ECO:0000313" key="3">
    <source>
        <dbReference type="Proteomes" id="UP000254704"/>
    </source>
</evidence>
<accession>A0A379EXI8</accession>
<reference evidence="2 3" key="1">
    <citation type="submission" date="2018-06" db="EMBL/GenBank/DDBJ databases">
        <authorList>
            <consortium name="Pathogen Informatics"/>
            <person name="Doyle S."/>
        </authorList>
    </citation>
    <scope>NUCLEOTIDE SEQUENCE [LARGE SCALE GENOMIC DNA]</scope>
    <source>
        <strain evidence="2 3">NCTC11621</strain>
    </source>
</reference>
<keyword evidence="1" id="KW-0472">Membrane</keyword>
<keyword evidence="1" id="KW-1133">Transmembrane helix</keyword>
<gene>
    <name evidence="2" type="primary">comB</name>
    <name evidence="2" type="ORF">NCTC11621_02183</name>
</gene>
<dbReference type="EMBL" id="UGTV01000015">
    <property type="protein sequence ID" value="SUC11100.1"/>
    <property type="molecule type" value="Genomic_DNA"/>
</dbReference>
<organism evidence="2 3">
    <name type="scientific">Pasteurella canis</name>
    <dbReference type="NCBI Taxonomy" id="753"/>
    <lineage>
        <taxon>Bacteria</taxon>
        <taxon>Pseudomonadati</taxon>
        <taxon>Pseudomonadota</taxon>
        <taxon>Gammaproteobacteria</taxon>
        <taxon>Pasteurellales</taxon>
        <taxon>Pasteurellaceae</taxon>
        <taxon>Pasteurella</taxon>
    </lineage>
</organism>
<feature type="transmembrane region" description="Helical" evidence="1">
    <location>
        <begin position="20"/>
        <end position="43"/>
    </location>
</feature>
<protein>
    <submittedName>
        <fullName evidence="2">Protein ComB</fullName>
    </submittedName>
</protein>
<dbReference type="Proteomes" id="UP000254704">
    <property type="component" value="Unassembled WGS sequence"/>
</dbReference>
<dbReference type="InterPro" id="IPR016778">
    <property type="entry name" value="Competence_ComB"/>
</dbReference>
<evidence type="ECO:0000256" key="1">
    <source>
        <dbReference type="SAM" id="Phobius"/>
    </source>
</evidence>
<dbReference type="RefSeq" id="WP_115323518.1">
    <property type="nucleotide sequence ID" value="NZ_UGTV01000015.1"/>
</dbReference>
<evidence type="ECO:0000313" key="2">
    <source>
        <dbReference type="EMBL" id="SUC11100.1"/>
    </source>
</evidence>
<keyword evidence="1" id="KW-0812">Transmembrane</keyword>
<dbReference type="AlphaFoldDB" id="A0A379EXI8"/>